<reference evidence="4 5" key="1">
    <citation type="submission" date="2017-05" db="EMBL/GenBank/DDBJ databases">
        <title>Vagococcus spp. assemblies.</title>
        <authorList>
            <person name="Gulvik C.A."/>
        </authorList>
    </citation>
    <scope>NUCLEOTIDE SEQUENCE [LARGE SCALE GENOMIC DNA]</scope>
    <source>
        <strain evidence="4 5">SS1714</strain>
    </source>
</reference>
<keyword evidence="1" id="KW-0560">Oxidoreductase</keyword>
<dbReference type="GO" id="GO:0005829">
    <property type="term" value="C:cytosol"/>
    <property type="evidence" value="ECO:0007669"/>
    <property type="project" value="TreeGrafter"/>
</dbReference>
<dbReference type="Gene3D" id="1.20.1090.10">
    <property type="entry name" value="Dehydroquinate synthase-like - alpha domain"/>
    <property type="match status" value="1"/>
</dbReference>
<sequence>MENFNFKAETNILFGKGQVDKLPNVLSSFGKNVLLVYGGGSIKRSGLYDKINQLLGDDFNLFELPGVEPNPRIETVRKGAALCKEHNIDVCLAVGGGSTIDCTKAIAAARFYQGDPWDFTQDSRLVKEALPIVTILTIAATGSEMNGGSVLTNVETKEKLSFGSRKVVPKVSILDPTLTFSVPTYQTLAGSSDILSHLFENYFNKTPNTMVQDGIAEGLMRTVYHYTPLALKNPEDYDARANLMWASSLALNGLTGSGKSGIWSCHGMEHELSAYYDITHGIGLAIITPRWMQHILSEETAERFAMFGRRVFDLEKDDDMMKTAQKAIELTYETFKEWGVPMTLGEVGIDNKLLEEMAEQTIKHKDLATEAYVSLDKEDVLAIFEASLEEMNF</sequence>
<keyword evidence="5" id="KW-1185">Reference proteome</keyword>
<evidence type="ECO:0000259" key="2">
    <source>
        <dbReference type="Pfam" id="PF00465"/>
    </source>
</evidence>
<evidence type="ECO:0000313" key="4">
    <source>
        <dbReference type="EMBL" id="RSU16532.1"/>
    </source>
</evidence>
<protein>
    <submittedName>
        <fullName evidence="4">NADH-dependent alcohol dehydrogenase</fullName>
    </submittedName>
</protein>
<feature type="domain" description="Fe-containing alcohol dehydrogenase-like C-terminal" evidence="3">
    <location>
        <begin position="188"/>
        <end position="387"/>
    </location>
</feature>
<accession>A0A430B879</accession>
<dbReference type="RefSeq" id="WP_126791821.1">
    <property type="nucleotide sequence ID" value="NZ_CP060720.1"/>
</dbReference>
<dbReference type="GeneID" id="95580364"/>
<feature type="domain" description="Alcohol dehydrogenase iron-type/glycerol dehydrogenase GldA" evidence="2">
    <location>
        <begin position="10"/>
        <end position="176"/>
    </location>
</feature>
<dbReference type="InterPro" id="IPR001670">
    <property type="entry name" value="ADH_Fe/GldA"/>
</dbReference>
<dbReference type="PROSITE" id="PS00060">
    <property type="entry name" value="ADH_IRON_2"/>
    <property type="match status" value="1"/>
</dbReference>
<dbReference type="InterPro" id="IPR018211">
    <property type="entry name" value="ADH_Fe_CS"/>
</dbReference>
<comment type="caution">
    <text evidence="4">The sequence shown here is derived from an EMBL/GenBank/DDBJ whole genome shotgun (WGS) entry which is preliminary data.</text>
</comment>
<dbReference type="AlphaFoldDB" id="A0A430B879"/>
<dbReference type="EMBL" id="NGKB01000002">
    <property type="protein sequence ID" value="RSU16532.1"/>
    <property type="molecule type" value="Genomic_DNA"/>
</dbReference>
<dbReference type="GO" id="GO:1990362">
    <property type="term" value="F:butanol dehydrogenase (NAD+) activity"/>
    <property type="evidence" value="ECO:0007669"/>
    <property type="project" value="InterPro"/>
</dbReference>
<dbReference type="InterPro" id="IPR056798">
    <property type="entry name" value="ADH_Fe_C"/>
</dbReference>
<organism evidence="4 5">
    <name type="scientific">Vagococcus carniphilus</name>
    <dbReference type="NCBI Taxonomy" id="218144"/>
    <lineage>
        <taxon>Bacteria</taxon>
        <taxon>Bacillati</taxon>
        <taxon>Bacillota</taxon>
        <taxon>Bacilli</taxon>
        <taxon>Lactobacillales</taxon>
        <taxon>Enterococcaceae</taxon>
        <taxon>Vagococcus</taxon>
    </lineage>
</organism>
<evidence type="ECO:0000256" key="1">
    <source>
        <dbReference type="ARBA" id="ARBA00023002"/>
    </source>
</evidence>
<dbReference type="FunFam" id="3.40.50.1970:FF:000003">
    <property type="entry name" value="Alcohol dehydrogenase, iron-containing"/>
    <property type="match status" value="1"/>
</dbReference>
<dbReference type="Pfam" id="PF25137">
    <property type="entry name" value="ADH_Fe_C"/>
    <property type="match status" value="1"/>
</dbReference>
<dbReference type="CDD" id="cd08187">
    <property type="entry name" value="BDH"/>
    <property type="match status" value="1"/>
</dbReference>
<dbReference type="GO" id="GO:0008106">
    <property type="term" value="F:alcohol dehydrogenase (NADP+) activity"/>
    <property type="evidence" value="ECO:0007669"/>
    <property type="project" value="TreeGrafter"/>
</dbReference>
<proteinExistence type="predicted"/>
<dbReference type="Pfam" id="PF00465">
    <property type="entry name" value="Fe-ADH"/>
    <property type="match status" value="1"/>
</dbReference>
<dbReference type="Gene3D" id="3.40.50.1970">
    <property type="match status" value="1"/>
</dbReference>
<evidence type="ECO:0000313" key="5">
    <source>
        <dbReference type="Proteomes" id="UP000288028"/>
    </source>
</evidence>
<dbReference type="PROSITE" id="PS00913">
    <property type="entry name" value="ADH_IRON_1"/>
    <property type="match status" value="1"/>
</dbReference>
<dbReference type="SUPFAM" id="SSF56796">
    <property type="entry name" value="Dehydroquinate synthase-like"/>
    <property type="match status" value="1"/>
</dbReference>
<name>A0A430B879_9ENTE</name>
<dbReference type="InterPro" id="IPR044731">
    <property type="entry name" value="BDH-like"/>
</dbReference>
<dbReference type="OrthoDB" id="9801156at2"/>
<evidence type="ECO:0000259" key="3">
    <source>
        <dbReference type="Pfam" id="PF25137"/>
    </source>
</evidence>
<dbReference type="PANTHER" id="PTHR43633">
    <property type="entry name" value="ALCOHOL DEHYDROGENASE YQHD"/>
    <property type="match status" value="1"/>
</dbReference>
<dbReference type="GO" id="GO:0046872">
    <property type="term" value="F:metal ion binding"/>
    <property type="evidence" value="ECO:0007669"/>
    <property type="project" value="InterPro"/>
</dbReference>
<gene>
    <name evidence="4" type="ORF">CBF28_03115</name>
</gene>
<dbReference type="GO" id="GO:1990002">
    <property type="term" value="F:methylglyoxal reductase (NADPH) (acetol producing) activity"/>
    <property type="evidence" value="ECO:0007669"/>
    <property type="project" value="TreeGrafter"/>
</dbReference>
<dbReference type="Proteomes" id="UP000288028">
    <property type="component" value="Unassembled WGS sequence"/>
</dbReference>
<dbReference type="PANTHER" id="PTHR43633:SF1">
    <property type="entry name" value="ALCOHOL DEHYDROGENASE YQHD"/>
    <property type="match status" value="1"/>
</dbReference>